<name>A0A1M6IZH9_9FIRM</name>
<keyword evidence="1" id="KW-0479">Metal-binding</keyword>
<dbReference type="InterPro" id="IPR017900">
    <property type="entry name" value="4Fe4S_Fe_S_CS"/>
</dbReference>
<dbReference type="GO" id="GO:0046872">
    <property type="term" value="F:metal ion binding"/>
    <property type="evidence" value="ECO:0007669"/>
    <property type="project" value="UniProtKB-KW"/>
</dbReference>
<dbReference type="InterPro" id="IPR036812">
    <property type="entry name" value="NAD(P)_OxRdtase_dom_sf"/>
</dbReference>
<accession>A0A1M6IZH9</accession>
<organism evidence="5 6">
    <name type="scientific">Thermoclostridium caenicola</name>
    <dbReference type="NCBI Taxonomy" id="659425"/>
    <lineage>
        <taxon>Bacteria</taxon>
        <taxon>Bacillati</taxon>
        <taxon>Bacillota</taxon>
        <taxon>Clostridia</taxon>
        <taxon>Eubacteriales</taxon>
        <taxon>Oscillospiraceae</taxon>
        <taxon>Thermoclostridium</taxon>
    </lineage>
</organism>
<dbReference type="GO" id="GO:0051536">
    <property type="term" value="F:iron-sulfur cluster binding"/>
    <property type="evidence" value="ECO:0007669"/>
    <property type="project" value="UniProtKB-KW"/>
</dbReference>
<dbReference type="PANTHER" id="PTHR43312">
    <property type="entry name" value="D-THREO-ALDOSE 1-DEHYDROGENASE"/>
    <property type="match status" value="1"/>
</dbReference>
<feature type="domain" description="4Fe-4S ferredoxin-type" evidence="4">
    <location>
        <begin position="289"/>
        <end position="316"/>
    </location>
</feature>
<evidence type="ECO:0000256" key="3">
    <source>
        <dbReference type="ARBA" id="ARBA00023014"/>
    </source>
</evidence>
<protein>
    <submittedName>
        <fullName evidence="5">4Fe-4S dicluster domain-containing protein</fullName>
    </submittedName>
</protein>
<dbReference type="InterPro" id="IPR023210">
    <property type="entry name" value="NADP_OxRdtase_dom"/>
</dbReference>
<dbReference type="SUPFAM" id="SSF54862">
    <property type="entry name" value="4Fe-4S ferredoxins"/>
    <property type="match status" value="1"/>
</dbReference>
<feature type="domain" description="4Fe-4S ferredoxin-type" evidence="4">
    <location>
        <begin position="261"/>
        <end position="288"/>
    </location>
</feature>
<dbReference type="InterPro" id="IPR020471">
    <property type="entry name" value="AKR"/>
</dbReference>
<dbReference type="RefSeq" id="WP_149679368.1">
    <property type="nucleotide sequence ID" value="NZ_DAONMB010000089.1"/>
</dbReference>
<keyword evidence="3" id="KW-0411">Iron-sulfur</keyword>
<dbReference type="PROSITE" id="PS00198">
    <property type="entry name" value="4FE4S_FER_1"/>
    <property type="match status" value="1"/>
</dbReference>
<dbReference type="Pfam" id="PF00248">
    <property type="entry name" value="Aldo_ket_red"/>
    <property type="match status" value="1"/>
</dbReference>
<dbReference type="InterPro" id="IPR053135">
    <property type="entry name" value="AKR2_Oxidoreductase"/>
</dbReference>
<keyword evidence="2" id="KW-0408">Iron</keyword>
<reference evidence="5 6" key="1">
    <citation type="submission" date="2016-11" db="EMBL/GenBank/DDBJ databases">
        <authorList>
            <person name="Varghese N."/>
            <person name="Submissions S."/>
        </authorList>
    </citation>
    <scope>NUCLEOTIDE SEQUENCE [LARGE SCALE GENOMIC DNA]</scope>
    <source>
        <strain evidence="5 6">DSM 19027</strain>
    </source>
</reference>
<evidence type="ECO:0000313" key="5">
    <source>
        <dbReference type="EMBL" id="SHJ39752.1"/>
    </source>
</evidence>
<dbReference type="Gene3D" id="3.20.20.100">
    <property type="entry name" value="NADP-dependent oxidoreductase domain"/>
    <property type="match status" value="1"/>
</dbReference>
<dbReference type="PANTHER" id="PTHR43312:SF1">
    <property type="entry name" value="NADP-DEPENDENT OXIDOREDUCTASE DOMAIN-CONTAINING PROTEIN"/>
    <property type="match status" value="1"/>
</dbReference>
<sequence>MEYRFLGKTGIKVSRLCFGALVIGPLQRNLSVEEGAAVIEEALRLGVNFIDTADLYDTYPYIRRAIERSGIRPVIASKCYAYTREDAKRCLDRALTETGVDTIDLFLMHEQESEHTIRGHWEAFEYYLEQKQAGVIRAVGISTHHIAAVKAAAAIPEMDVIHPIVNKRGLGICDGPVDEMLAAIKEAHDAGKGIYGMKIFGGGNLLGEFEDALRFALGIPWLDAIAVGMQNIDEVRMNVALFEDIEAISRFGGRAAAGPRKALHVDFWCEACGKCVERCQQKALSLKDSKLVIDHDRCVTCGYCSAACPLFALKVY</sequence>
<evidence type="ECO:0000256" key="2">
    <source>
        <dbReference type="ARBA" id="ARBA00023004"/>
    </source>
</evidence>
<dbReference type="AlphaFoldDB" id="A0A1M6IZH9"/>
<dbReference type="PROSITE" id="PS51379">
    <property type="entry name" value="4FE4S_FER_2"/>
    <property type="match status" value="2"/>
</dbReference>
<evidence type="ECO:0000256" key="1">
    <source>
        <dbReference type="ARBA" id="ARBA00022723"/>
    </source>
</evidence>
<evidence type="ECO:0000259" key="4">
    <source>
        <dbReference type="PROSITE" id="PS51379"/>
    </source>
</evidence>
<dbReference type="OrthoDB" id="9804790at2"/>
<proteinExistence type="predicted"/>
<dbReference type="Gene3D" id="3.30.70.20">
    <property type="match status" value="1"/>
</dbReference>
<dbReference type="PRINTS" id="PR00069">
    <property type="entry name" value="ALDKETRDTASE"/>
</dbReference>
<keyword evidence="6" id="KW-1185">Reference proteome</keyword>
<dbReference type="SUPFAM" id="SSF51430">
    <property type="entry name" value="NAD(P)-linked oxidoreductase"/>
    <property type="match status" value="1"/>
</dbReference>
<dbReference type="InterPro" id="IPR017896">
    <property type="entry name" value="4Fe4S_Fe-S-bd"/>
</dbReference>
<dbReference type="GO" id="GO:0016491">
    <property type="term" value="F:oxidoreductase activity"/>
    <property type="evidence" value="ECO:0007669"/>
    <property type="project" value="InterPro"/>
</dbReference>
<evidence type="ECO:0000313" key="6">
    <source>
        <dbReference type="Proteomes" id="UP000324781"/>
    </source>
</evidence>
<gene>
    <name evidence="5" type="ORF">SAMN05444373_104917</name>
</gene>
<dbReference type="EMBL" id="FQZP01000049">
    <property type="protein sequence ID" value="SHJ39752.1"/>
    <property type="molecule type" value="Genomic_DNA"/>
</dbReference>
<dbReference type="CDD" id="cd19100">
    <property type="entry name" value="AKR_unchar"/>
    <property type="match status" value="1"/>
</dbReference>
<dbReference type="Proteomes" id="UP000324781">
    <property type="component" value="Unassembled WGS sequence"/>
</dbReference>
<dbReference type="Pfam" id="PF12838">
    <property type="entry name" value="Fer4_7"/>
    <property type="match status" value="1"/>
</dbReference>